<reference evidence="2 3" key="1">
    <citation type="submission" date="2018-06" db="EMBL/GenBank/DDBJ databases">
        <authorList>
            <consortium name="Pathogen Informatics"/>
            <person name="Doyle S."/>
        </authorList>
    </citation>
    <scope>NUCLEOTIDE SEQUENCE [LARGE SCALE GENOMIC DNA]</scope>
    <source>
        <strain evidence="2 3">NCTC13350</strain>
    </source>
</reference>
<evidence type="ECO:0000256" key="1">
    <source>
        <dbReference type="SAM" id="Phobius"/>
    </source>
</evidence>
<gene>
    <name evidence="2" type="ORF">NCTC13350_01987</name>
</gene>
<feature type="transmembrane region" description="Helical" evidence="1">
    <location>
        <begin position="35"/>
        <end position="56"/>
    </location>
</feature>
<dbReference type="Proteomes" id="UP000255000">
    <property type="component" value="Unassembled WGS sequence"/>
</dbReference>
<dbReference type="AlphaFoldDB" id="A0A378ZV08"/>
<dbReference type="EMBL" id="UGSK01000001">
    <property type="protein sequence ID" value="SUB01054.1"/>
    <property type="molecule type" value="Genomic_DNA"/>
</dbReference>
<protein>
    <submittedName>
        <fullName evidence="2">Uncharacterized protein</fullName>
    </submittedName>
</protein>
<evidence type="ECO:0000313" key="2">
    <source>
        <dbReference type="EMBL" id="SUB01054.1"/>
    </source>
</evidence>
<organism evidence="2 3">
    <name type="scientific">Pannonibacter phragmitetus</name>
    <dbReference type="NCBI Taxonomy" id="121719"/>
    <lineage>
        <taxon>Bacteria</taxon>
        <taxon>Pseudomonadati</taxon>
        <taxon>Pseudomonadota</taxon>
        <taxon>Alphaproteobacteria</taxon>
        <taxon>Hyphomicrobiales</taxon>
        <taxon>Stappiaceae</taxon>
        <taxon>Pannonibacter</taxon>
    </lineage>
</organism>
<accession>A0A378ZV08</accession>
<evidence type="ECO:0000313" key="3">
    <source>
        <dbReference type="Proteomes" id="UP000255000"/>
    </source>
</evidence>
<keyword evidence="1" id="KW-1133">Transmembrane helix</keyword>
<keyword evidence="1" id="KW-0472">Membrane</keyword>
<proteinExistence type="predicted"/>
<sequence length="187" mass="20801">MILPSLQAKLLVAKSDRQVGATCKRPHAWLNTGNCAVATLAGVLLAVFIAVSLWPATALAQTATQTAGQQQSGEFHIISRDKGRFRGSHVVLRREQQGFMAVEYCGSQFWVRPTTVAWTQKEADDGFELNLESNTSGRWQAVCRNPHKQVKVQDLNLPTNVERGLTGEAPPPREFRFQEIRRAFTGR</sequence>
<keyword evidence="1" id="KW-0812">Transmembrane</keyword>
<name>A0A378ZV08_9HYPH</name>